<gene>
    <name evidence="1" type="ORF">EVAR_25542_1</name>
</gene>
<evidence type="ECO:0000313" key="2">
    <source>
        <dbReference type="Proteomes" id="UP000299102"/>
    </source>
</evidence>
<accession>A0A4C1VKT7</accession>
<organism evidence="1 2">
    <name type="scientific">Eumeta variegata</name>
    <name type="common">Bagworm moth</name>
    <name type="synonym">Eumeta japonica</name>
    <dbReference type="NCBI Taxonomy" id="151549"/>
    <lineage>
        <taxon>Eukaryota</taxon>
        <taxon>Metazoa</taxon>
        <taxon>Ecdysozoa</taxon>
        <taxon>Arthropoda</taxon>
        <taxon>Hexapoda</taxon>
        <taxon>Insecta</taxon>
        <taxon>Pterygota</taxon>
        <taxon>Neoptera</taxon>
        <taxon>Endopterygota</taxon>
        <taxon>Lepidoptera</taxon>
        <taxon>Glossata</taxon>
        <taxon>Ditrysia</taxon>
        <taxon>Tineoidea</taxon>
        <taxon>Psychidae</taxon>
        <taxon>Oiketicinae</taxon>
        <taxon>Eumeta</taxon>
    </lineage>
</organism>
<dbReference type="AlphaFoldDB" id="A0A4C1VKT7"/>
<reference evidence="1 2" key="1">
    <citation type="journal article" date="2019" name="Commun. Biol.">
        <title>The bagworm genome reveals a unique fibroin gene that provides high tensile strength.</title>
        <authorList>
            <person name="Kono N."/>
            <person name="Nakamura H."/>
            <person name="Ohtoshi R."/>
            <person name="Tomita M."/>
            <person name="Numata K."/>
            <person name="Arakawa K."/>
        </authorList>
    </citation>
    <scope>NUCLEOTIDE SEQUENCE [LARGE SCALE GENOMIC DNA]</scope>
</reference>
<sequence length="81" mass="8872">MGCSSREPPNDTSRPLGTRVKITVEVSIYNPWNARRIVCQALYFDLGIQDLVVTGFGLRSFLRTGIPGDRGLNAVGAGYWA</sequence>
<keyword evidence="2" id="KW-1185">Reference proteome</keyword>
<proteinExistence type="predicted"/>
<name>A0A4C1VKT7_EUMVA</name>
<dbReference type="EMBL" id="BGZK01000369">
    <property type="protein sequence ID" value="GBP39718.1"/>
    <property type="molecule type" value="Genomic_DNA"/>
</dbReference>
<protein>
    <submittedName>
        <fullName evidence="1">Uncharacterized protein</fullName>
    </submittedName>
</protein>
<dbReference type="Proteomes" id="UP000299102">
    <property type="component" value="Unassembled WGS sequence"/>
</dbReference>
<comment type="caution">
    <text evidence="1">The sequence shown here is derived from an EMBL/GenBank/DDBJ whole genome shotgun (WGS) entry which is preliminary data.</text>
</comment>
<evidence type="ECO:0000313" key="1">
    <source>
        <dbReference type="EMBL" id="GBP39718.1"/>
    </source>
</evidence>